<evidence type="ECO:0000313" key="1">
    <source>
        <dbReference type="EMBL" id="GAG44359.1"/>
    </source>
</evidence>
<gene>
    <name evidence="1" type="ORF">S01H1_74733</name>
</gene>
<reference evidence="1" key="1">
    <citation type="journal article" date="2014" name="Front. Microbiol.">
        <title>High frequency of phylogenetically diverse reductive dehalogenase-homologous genes in deep subseafloor sedimentary metagenomes.</title>
        <authorList>
            <person name="Kawai M."/>
            <person name="Futagami T."/>
            <person name="Toyoda A."/>
            <person name="Takaki Y."/>
            <person name="Nishi S."/>
            <person name="Hori S."/>
            <person name="Arai W."/>
            <person name="Tsubouchi T."/>
            <person name="Morono Y."/>
            <person name="Uchiyama I."/>
            <person name="Ito T."/>
            <person name="Fujiyama A."/>
            <person name="Inagaki F."/>
            <person name="Takami H."/>
        </authorList>
    </citation>
    <scope>NUCLEOTIDE SEQUENCE</scope>
    <source>
        <strain evidence="1">Expedition CK06-06</strain>
    </source>
</reference>
<feature type="non-terminal residue" evidence="1">
    <location>
        <position position="56"/>
    </location>
</feature>
<protein>
    <submittedName>
        <fullName evidence="1">Uncharacterized protein</fullName>
    </submittedName>
</protein>
<organism evidence="1">
    <name type="scientific">marine sediment metagenome</name>
    <dbReference type="NCBI Taxonomy" id="412755"/>
    <lineage>
        <taxon>unclassified sequences</taxon>
        <taxon>metagenomes</taxon>
        <taxon>ecological metagenomes</taxon>
    </lineage>
</organism>
<dbReference type="EMBL" id="BARS01050013">
    <property type="protein sequence ID" value="GAG44359.1"/>
    <property type="molecule type" value="Genomic_DNA"/>
</dbReference>
<dbReference type="AlphaFoldDB" id="X0XME8"/>
<comment type="caution">
    <text evidence="1">The sequence shown here is derived from an EMBL/GenBank/DDBJ whole genome shotgun (WGS) entry which is preliminary data.</text>
</comment>
<name>X0XME8_9ZZZZ</name>
<accession>X0XME8</accession>
<sequence length="56" mass="6119">MLTIQYLGDGAASAAIEPSQARDKLRAACERLSFDAITIGWNLPEPLLEVCRKEAD</sequence>
<proteinExistence type="predicted"/>